<dbReference type="Proteomes" id="UP000352698">
    <property type="component" value="Unassembled WGS sequence"/>
</dbReference>
<dbReference type="EMBL" id="LESJ01000002">
    <property type="protein sequence ID" value="RBT70573.1"/>
    <property type="molecule type" value="Genomic_DNA"/>
</dbReference>
<dbReference type="GeneID" id="56787857"/>
<dbReference type="AlphaFoldDB" id="A0A1V8X9P4"/>
<dbReference type="InterPro" id="IPR014957">
    <property type="entry name" value="IDEAL_dom"/>
</dbReference>
<dbReference type="Pfam" id="PF08858">
    <property type="entry name" value="IDEAL"/>
    <property type="match status" value="1"/>
</dbReference>
<evidence type="ECO:0000313" key="3">
    <source>
        <dbReference type="EMBL" id="RBT70573.1"/>
    </source>
</evidence>
<proteinExistence type="inferred from homology"/>
<dbReference type="Gene3D" id="4.10.810.10">
    <property type="entry name" value="Virus Scaffolding Protein, Chain A"/>
    <property type="match status" value="1"/>
</dbReference>
<organism evidence="4 6">
    <name type="scientific">Enterococcus hirae</name>
    <dbReference type="NCBI Taxonomy" id="1354"/>
    <lineage>
        <taxon>Bacteria</taxon>
        <taxon>Bacillati</taxon>
        <taxon>Bacillota</taxon>
        <taxon>Bacilli</taxon>
        <taxon>Lactobacillales</taxon>
        <taxon>Enterococcaceae</taxon>
        <taxon>Enterococcus</taxon>
    </lineage>
</organism>
<dbReference type="InterPro" id="IPR014963">
    <property type="entry name" value="UPF0302_N"/>
</dbReference>
<evidence type="ECO:0000256" key="1">
    <source>
        <dbReference type="HAMAP-Rule" id="MF_00760"/>
    </source>
</evidence>
<dbReference type="SMART" id="SM00914">
    <property type="entry name" value="IDEAL"/>
    <property type="match status" value="1"/>
</dbReference>
<dbReference type="PIRSF" id="PIRSF007165">
    <property type="entry name" value="UCP007165"/>
    <property type="match status" value="1"/>
</dbReference>
<comment type="similarity">
    <text evidence="1">Belongs to the UPF0302 family.</text>
</comment>
<dbReference type="EMBL" id="CABEEP010000001">
    <property type="protein sequence ID" value="VTQ62796.1"/>
    <property type="molecule type" value="Genomic_DNA"/>
</dbReference>
<protein>
    <recommendedName>
        <fullName evidence="1">UPF0302 protein EB03_00439</fullName>
    </recommendedName>
</protein>
<dbReference type="NCBIfam" id="NF002965">
    <property type="entry name" value="PRK03636.1"/>
    <property type="match status" value="1"/>
</dbReference>
<evidence type="ECO:0000313" key="4">
    <source>
        <dbReference type="EMBL" id="VTQ62796.1"/>
    </source>
</evidence>
<dbReference type="STRING" id="1354.A6P53_04675"/>
<evidence type="ECO:0000313" key="6">
    <source>
        <dbReference type="Proteomes" id="UP000352698"/>
    </source>
</evidence>
<dbReference type="Gene3D" id="3.40.1530.30">
    <property type="entry name" value="Uncharacterised family UPF0302, N-terminal domain"/>
    <property type="match status" value="1"/>
</dbReference>
<reference evidence="3 5" key="1">
    <citation type="submission" date="2015-06" db="EMBL/GenBank/DDBJ databases">
        <title>The Genome Sequence of Enterococcus hirae 88EA1.</title>
        <authorList>
            <consortium name="The Broad Institute Genomics Platform"/>
            <consortium name="The Broad Institute Genome Sequencing Center for Infectious Disease"/>
            <person name="Earl A.M."/>
            <person name="Van Tyne D."/>
            <person name="Lebreton F."/>
            <person name="Saavedra J.T."/>
            <person name="Gilmore M.S."/>
            <person name="Manson McGuire A."/>
            <person name="Clock S."/>
            <person name="Crupain M."/>
            <person name="Rangan U."/>
            <person name="Young S."/>
            <person name="Abouelleil A."/>
            <person name="Cao P."/>
            <person name="Chapman S.B."/>
            <person name="Griggs A."/>
            <person name="Priest M."/>
            <person name="Shea T."/>
            <person name="Wortman J."/>
            <person name="Nusbaum C."/>
            <person name="Birren B."/>
        </authorList>
    </citation>
    <scope>NUCLEOTIDE SEQUENCE [LARGE SCALE GENOMIC DNA]</scope>
    <source>
        <strain evidence="3 5">88EA1</strain>
    </source>
</reference>
<accession>A0A1V8X9P4</accession>
<evidence type="ECO:0000259" key="2">
    <source>
        <dbReference type="SMART" id="SM00914"/>
    </source>
</evidence>
<evidence type="ECO:0000313" key="5">
    <source>
        <dbReference type="Proteomes" id="UP000253498"/>
    </source>
</evidence>
<dbReference type="Proteomes" id="UP000253498">
    <property type="component" value="Unassembled WGS sequence"/>
</dbReference>
<dbReference type="InterPro" id="IPR011188">
    <property type="entry name" value="UPF0302"/>
</dbReference>
<dbReference type="Pfam" id="PF08864">
    <property type="entry name" value="UPF0302"/>
    <property type="match status" value="1"/>
</dbReference>
<dbReference type="RefSeq" id="WP_010719559.1">
    <property type="nucleotide sequence ID" value="NZ_AP027299.1"/>
</dbReference>
<name>A0A1V8X9P4_ENTHR</name>
<gene>
    <name evidence="3" type="ORF">EB03_00439</name>
    <name evidence="4" type="ORF">NCTC12204_01103</name>
</gene>
<dbReference type="HAMAP" id="MF_00760">
    <property type="entry name" value="UPF0302"/>
    <property type="match status" value="1"/>
</dbReference>
<feature type="domain" description="IDEAL" evidence="2">
    <location>
        <begin position="137"/>
        <end position="173"/>
    </location>
</feature>
<dbReference type="InterPro" id="IPR038091">
    <property type="entry name" value="UPF0302_N_sf"/>
</dbReference>
<reference evidence="4 6" key="2">
    <citation type="submission" date="2019-05" db="EMBL/GenBank/DDBJ databases">
        <authorList>
            <consortium name="Pathogen Informatics"/>
        </authorList>
    </citation>
    <scope>NUCLEOTIDE SEQUENCE [LARGE SCALE GENOMIC DNA]</scope>
    <source>
        <strain evidence="4 6">NCTC12204</strain>
    </source>
</reference>
<comment type="caution">
    <text evidence="4">The sequence shown here is derived from an EMBL/GenBank/DDBJ whole genome shotgun (WGS) entry which is preliminary data.</text>
</comment>
<dbReference type="InterPro" id="IPR027393">
    <property type="entry name" value="Virus_scaffolding_prot_C"/>
</dbReference>
<sequence>MLIDVKEKKNFLTWMVNHVSFSRREVFWILNYLANHEAILSNVHFVEGANQANRGLQISDLSFDGEPMKLFLEGKEFTDTDQIFHEIRLNWKRPLYVECLFENAWQTKEYLMVLEENPFASWNDSISEEDLELVEQYLKEKEQAAHLKMLYLQIDQALEKGDKDAFLELSDEVNREILSKNQVKGEHAGKNPN</sequence>